<dbReference type="GO" id="GO:0016020">
    <property type="term" value="C:membrane"/>
    <property type="evidence" value="ECO:0007669"/>
    <property type="project" value="UniProtKB-SubCell"/>
</dbReference>
<dbReference type="EMBL" id="LT796768">
    <property type="protein sequence ID" value="SKB08147.1"/>
    <property type="molecule type" value="Genomic_DNA"/>
</dbReference>
<feature type="transmembrane region" description="Helical" evidence="5">
    <location>
        <begin position="26"/>
        <end position="44"/>
    </location>
</feature>
<keyword evidence="7" id="KW-1185">Reference proteome</keyword>
<name>A0A1T4Z274_9ACTN</name>
<dbReference type="AlphaFoldDB" id="A0A1T4Z274"/>
<evidence type="ECO:0000256" key="2">
    <source>
        <dbReference type="ARBA" id="ARBA00022692"/>
    </source>
</evidence>
<evidence type="ECO:0000313" key="7">
    <source>
        <dbReference type="Proteomes" id="UP000191040"/>
    </source>
</evidence>
<feature type="transmembrane region" description="Helical" evidence="5">
    <location>
        <begin position="64"/>
        <end position="82"/>
    </location>
</feature>
<keyword evidence="2 5" id="KW-0812">Transmembrane</keyword>
<dbReference type="RefSeq" id="WP_078700041.1">
    <property type="nucleotide sequence ID" value="NZ_LT796768.1"/>
</dbReference>
<sequence length="141" mass="14602">MTTHTHTRPATGPTSGTAFGPRAQRAGWVVTALVTAFLGFDAVTHLLQVEQVREASAGLGIPDHVIVICGAVLGSLVIGYLVPATRAMAVVLITAYLGGAVAVNLIAEQPALNSVFAILAAVLVWAGAWPRDARLRGLLRA</sequence>
<keyword evidence="3 5" id="KW-1133">Transmembrane helix</keyword>
<gene>
    <name evidence="6" type="ORF">SAMN06295964_2026</name>
</gene>
<dbReference type="InterPro" id="IPR032808">
    <property type="entry name" value="DoxX"/>
</dbReference>
<evidence type="ECO:0000256" key="3">
    <source>
        <dbReference type="ARBA" id="ARBA00022989"/>
    </source>
</evidence>
<dbReference type="Pfam" id="PF13564">
    <property type="entry name" value="DoxX_2"/>
    <property type="match status" value="1"/>
</dbReference>
<dbReference type="OrthoDB" id="9811373at2"/>
<comment type="subcellular location">
    <subcellularLocation>
        <location evidence="1">Membrane</location>
        <topology evidence="1">Multi-pass membrane protein</topology>
    </subcellularLocation>
</comment>
<dbReference type="Proteomes" id="UP000191040">
    <property type="component" value="Chromosome I"/>
</dbReference>
<feature type="transmembrane region" description="Helical" evidence="5">
    <location>
        <begin position="89"/>
        <end position="107"/>
    </location>
</feature>
<evidence type="ECO:0000256" key="1">
    <source>
        <dbReference type="ARBA" id="ARBA00004141"/>
    </source>
</evidence>
<evidence type="ECO:0000256" key="5">
    <source>
        <dbReference type="SAM" id="Phobius"/>
    </source>
</evidence>
<proteinExistence type="predicted"/>
<evidence type="ECO:0000313" key="6">
    <source>
        <dbReference type="EMBL" id="SKB08147.1"/>
    </source>
</evidence>
<accession>A0A1T4Z274</accession>
<evidence type="ECO:0000256" key="4">
    <source>
        <dbReference type="ARBA" id="ARBA00023136"/>
    </source>
</evidence>
<protein>
    <submittedName>
        <fullName evidence="6">DoxX-like family protein</fullName>
    </submittedName>
</protein>
<reference evidence="7" key="1">
    <citation type="submission" date="2017-02" db="EMBL/GenBank/DDBJ databases">
        <authorList>
            <person name="Varghese N."/>
            <person name="Submissions S."/>
        </authorList>
    </citation>
    <scope>NUCLEOTIDE SEQUENCE [LARGE SCALE GENOMIC DNA]</scope>
    <source>
        <strain evidence="7">9H-4</strain>
    </source>
</reference>
<organism evidence="6 7">
    <name type="scientific">Aeromicrobium choanae</name>
    <dbReference type="NCBI Taxonomy" id="1736691"/>
    <lineage>
        <taxon>Bacteria</taxon>
        <taxon>Bacillati</taxon>
        <taxon>Actinomycetota</taxon>
        <taxon>Actinomycetes</taxon>
        <taxon>Propionibacteriales</taxon>
        <taxon>Nocardioidaceae</taxon>
        <taxon>Aeromicrobium</taxon>
    </lineage>
</organism>
<dbReference type="STRING" id="1736691.SAMN06295964_2026"/>
<keyword evidence="4 5" id="KW-0472">Membrane</keyword>
<feature type="transmembrane region" description="Helical" evidence="5">
    <location>
        <begin position="113"/>
        <end position="130"/>
    </location>
</feature>